<evidence type="ECO:0000313" key="7">
    <source>
        <dbReference type="Proteomes" id="UP000030762"/>
    </source>
</evidence>
<dbReference type="CDD" id="cd00065">
    <property type="entry name" value="FYVE_like_SF"/>
    <property type="match status" value="1"/>
</dbReference>
<evidence type="ECO:0000259" key="5">
    <source>
        <dbReference type="PROSITE" id="PS50178"/>
    </source>
</evidence>
<reference evidence="6 7" key="1">
    <citation type="submission" date="2012-04" db="EMBL/GenBank/DDBJ databases">
        <title>The Genome Sequence of Saprolegnia declina VS20.</title>
        <authorList>
            <consortium name="The Broad Institute Genome Sequencing Platform"/>
            <person name="Russ C."/>
            <person name="Nusbaum C."/>
            <person name="Tyler B."/>
            <person name="van West P."/>
            <person name="Dieguez-Uribeondo J."/>
            <person name="de Bruijn I."/>
            <person name="Tripathy S."/>
            <person name="Jiang R."/>
            <person name="Young S.K."/>
            <person name="Zeng Q."/>
            <person name="Gargeya S."/>
            <person name="Fitzgerald M."/>
            <person name="Haas B."/>
            <person name="Abouelleil A."/>
            <person name="Alvarado L."/>
            <person name="Arachchi H.M."/>
            <person name="Berlin A."/>
            <person name="Chapman S.B."/>
            <person name="Goldberg J."/>
            <person name="Griggs A."/>
            <person name="Gujja S."/>
            <person name="Hansen M."/>
            <person name="Howarth C."/>
            <person name="Imamovic A."/>
            <person name="Larimer J."/>
            <person name="McCowen C."/>
            <person name="Montmayeur A."/>
            <person name="Murphy C."/>
            <person name="Neiman D."/>
            <person name="Pearson M."/>
            <person name="Priest M."/>
            <person name="Roberts A."/>
            <person name="Saif S."/>
            <person name="Shea T."/>
            <person name="Sisk P."/>
            <person name="Sykes S."/>
            <person name="Wortman J."/>
            <person name="Nusbaum C."/>
            <person name="Birren B."/>
        </authorList>
    </citation>
    <scope>NUCLEOTIDE SEQUENCE [LARGE SCALE GENOMIC DNA]</scope>
    <source>
        <strain evidence="6 7">VS20</strain>
    </source>
</reference>
<dbReference type="InterPro" id="IPR023393">
    <property type="entry name" value="START-like_dom_sf"/>
</dbReference>
<dbReference type="AlphaFoldDB" id="T0QF72"/>
<evidence type="ECO:0000313" key="6">
    <source>
        <dbReference type="EMBL" id="EQC32245.1"/>
    </source>
</evidence>
<gene>
    <name evidence="6" type="ORF">SDRG_09995</name>
</gene>
<dbReference type="RefSeq" id="XP_008614186.1">
    <property type="nucleotide sequence ID" value="XM_008615964.1"/>
</dbReference>
<dbReference type="GeneID" id="19950722"/>
<dbReference type="Gene3D" id="3.30.530.20">
    <property type="match status" value="1"/>
</dbReference>
<protein>
    <recommendedName>
        <fullName evidence="5">FYVE-type domain-containing protein</fullName>
    </recommendedName>
</protein>
<dbReference type="InterPro" id="IPR011011">
    <property type="entry name" value="Znf_FYVE_PHD"/>
</dbReference>
<dbReference type="Gene3D" id="3.30.40.10">
    <property type="entry name" value="Zinc/RING finger domain, C3HC4 (zinc finger)"/>
    <property type="match status" value="1"/>
</dbReference>
<keyword evidence="1" id="KW-0479">Metal-binding</keyword>
<evidence type="ECO:0000256" key="1">
    <source>
        <dbReference type="ARBA" id="ARBA00022723"/>
    </source>
</evidence>
<dbReference type="SUPFAM" id="SSF57903">
    <property type="entry name" value="FYVE/PHD zinc finger"/>
    <property type="match status" value="1"/>
</dbReference>
<dbReference type="PROSITE" id="PS50178">
    <property type="entry name" value="ZF_FYVE"/>
    <property type="match status" value="1"/>
</dbReference>
<evidence type="ECO:0000256" key="4">
    <source>
        <dbReference type="PROSITE-ProRule" id="PRU00091"/>
    </source>
</evidence>
<dbReference type="EMBL" id="JH767164">
    <property type="protein sequence ID" value="EQC32245.1"/>
    <property type="molecule type" value="Genomic_DNA"/>
</dbReference>
<name>T0QF72_SAPDV</name>
<evidence type="ECO:0000256" key="2">
    <source>
        <dbReference type="ARBA" id="ARBA00022771"/>
    </source>
</evidence>
<dbReference type="InterPro" id="IPR013083">
    <property type="entry name" value="Znf_RING/FYVE/PHD"/>
</dbReference>
<proteinExistence type="predicted"/>
<dbReference type="InParanoid" id="T0QF72"/>
<accession>T0QF72</accession>
<sequence length="419" mass="47353">MGHIGTSAFAMTLPLPPDHFRCPPLDECDREYFVNLANKAAFDCVRNAMTLQATPVLSVFKSDVTQRFARMREGPDSVQPHLPATVANTQIHATIEQIADFFYLDTLPKARTYAKTVGQIVLDRQTLYTLEARDTDSSLRYVGIDWLVIQCPYIAVSNRDAVFLEIHDELDFYDEVAKVHRRGFVRCLHSIEIDSCPPLKASHGIIRSAFVRSGHIFIETDTPGLLNYYTVYVTLANGNIPRLSAMQRSQCKRILSLEEHLCYDHVTTSMDNGEFVPVQRYESQATTKQCSRCTKKLHALVKRKNCAKCGHVVCMDCCNKCKVVFQLAPRTIHMCHHCFCRGLDMKPLPQTPAECGATLHFSRRHVAMARYVKELTASQSALPTAQVVDLARGLADMKLASLPTTTHIMDEDAFDRWYM</sequence>
<dbReference type="PANTHER" id="PTHR13510">
    <property type="entry name" value="FYVE-FINGER-CONTAINING RAB5 EFFECTOR PROTEIN RABENOSYN-5-RELATED"/>
    <property type="match status" value="1"/>
</dbReference>
<dbReference type="PANTHER" id="PTHR13510:SF44">
    <property type="entry name" value="RABENOSYN-5"/>
    <property type="match status" value="1"/>
</dbReference>
<evidence type="ECO:0000256" key="3">
    <source>
        <dbReference type="ARBA" id="ARBA00022833"/>
    </source>
</evidence>
<dbReference type="Proteomes" id="UP000030762">
    <property type="component" value="Unassembled WGS sequence"/>
</dbReference>
<dbReference type="InterPro" id="IPR052727">
    <property type="entry name" value="Rab4/Rab5_effector"/>
</dbReference>
<dbReference type="InterPro" id="IPR017455">
    <property type="entry name" value="Znf_FYVE-rel"/>
</dbReference>
<dbReference type="eggNOG" id="ENOG502QPNE">
    <property type="taxonomic scope" value="Eukaryota"/>
</dbReference>
<keyword evidence="3" id="KW-0862">Zinc</keyword>
<keyword evidence="7" id="KW-1185">Reference proteome</keyword>
<dbReference type="GO" id="GO:0008270">
    <property type="term" value="F:zinc ion binding"/>
    <property type="evidence" value="ECO:0007669"/>
    <property type="project" value="UniProtKB-KW"/>
</dbReference>
<organism evidence="6 7">
    <name type="scientific">Saprolegnia diclina (strain VS20)</name>
    <dbReference type="NCBI Taxonomy" id="1156394"/>
    <lineage>
        <taxon>Eukaryota</taxon>
        <taxon>Sar</taxon>
        <taxon>Stramenopiles</taxon>
        <taxon>Oomycota</taxon>
        <taxon>Saprolegniomycetes</taxon>
        <taxon>Saprolegniales</taxon>
        <taxon>Saprolegniaceae</taxon>
        <taxon>Saprolegnia</taxon>
    </lineage>
</organism>
<keyword evidence="2 4" id="KW-0863">Zinc-finger</keyword>
<dbReference type="VEuPathDB" id="FungiDB:SDRG_09995"/>
<dbReference type="OMA" id="HVAMARY"/>
<dbReference type="SUPFAM" id="SSF55961">
    <property type="entry name" value="Bet v1-like"/>
    <property type="match status" value="1"/>
</dbReference>
<feature type="domain" description="FYVE-type" evidence="5">
    <location>
        <begin position="284"/>
        <end position="339"/>
    </location>
</feature>
<dbReference type="OrthoDB" id="58353at2759"/>